<comment type="subcellular location">
    <subcellularLocation>
        <location evidence="2">Cell membrane</location>
        <topology evidence="2">Lipid-anchor</topology>
    </subcellularLocation>
</comment>
<dbReference type="GO" id="GO:0015562">
    <property type="term" value="F:efflux transmembrane transporter activity"/>
    <property type="evidence" value="ECO:0007669"/>
    <property type="project" value="InterPro"/>
</dbReference>
<dbReference type="NCBIfam" id="TIGR01845">
    <property type="entry name" value="outer_NodT"/>
    <property type="match status" value="1"/>
</dbReference>
<name>A0A937AFC9_9HYPH</name>
<keyword evidence="2" id="KW-0812">Transmembrane</keyword>
<dbReference type="PROSITE" id="PS51257">
    <property type="entry name" value="PROKAR_LIPOPROTEIN"/>
    <property type="match status" value="1"/>
</dbReference>
<dbReference type="AlphaFoldDB" id="A0A937AFC9"/>
<accession>A0A937AFC9</accession>
<keyword evidence="2" id="KW-1134">Transmembrane beta strand</keyword>
<gene>
    <name evidence="3" type="ORF">EU981_05075</name>
</gene>
<evidence type="ECO:0000313" key="3">
    <source>
        <dbReference type="EMBL" id="MBL0849424.1"/>
    </source>
</evidence>
<evidence type="ECO:0000256" key="2">
    <source>
        <dbReference type="RuleBase" id="RU362097"/>
    </source>
</evidence>
<comment type="similarity">
    <text evidence="1 2">Belongs to the outer membrane factor (OMF) (TC 1.B.17) family.</text>
</comment>
<dbReference type="InterPro" id="IPR010131">
    <property type="entry name" value="MdtP/NodT-like"/>
</dbReference>
<dbReference type="InterPro" id="IPR003423">
    <property type="entry name" value="OMP_efflux"/>
</dbReference>
<reference evidence="3" key="1">
    <citation type="submission" date="2019-02" db="EMBL/GenBank/DDBJ databases">
        <title>A novel Candidatus Liberibacter species associated with the New Zealand native fuchsia psyllid, Ctenarytaina fuchsiae.</title>
        <authorList>
            <person name="Thompson S.M."/>
            <person name="Jorgensen N."/>
            <person name="David C."/>
            <person name="Bulman S.R."/>
            <person name="Smith G.R."/>
        </authorList>
    </citation>
    <scope>NUCLEOTIDE SEQUENCE</scope>
    <source>
        <strain evidence="3">Oxford</strain>
    </source>
</reference>
<comment type="caution">
    <text evidence="3">The sequence shown here is derived from an EMBL/GenBank/DDBJ whole genome shotgun (WGS) entry which is preliminary data.</text>
</comment>
<dbReference type="Gene3D" id="2.20.200.10">
    <property type="entry name" value="Outer membrane efflux proteins (OEP)"/>
    <property type="match status" value="1"/>
</dbReference>
<dbReference type="PANTHER" id="PTHR30203:SF31">
    <property type="entry name" value="RND EFFLUX SYSTEM, OUTER MEMBRANE LIPOPROTEIN, NODT"/>
    <property type="match status" value="1"/>
</dbReference>
<organism evidence="3 4">
    <name type="scientific">Candidatus Liberibacter ctenarytainae</name>
    <dbReference type="NCBI Taxonomy" id="2020335"/>
    <lineage>
        <taxon>Bacteria</taxon>
        <taxon>Pseudomonadati</taxon>
        <taxon>Pseudomonadota</taxon>
        <taxon>Alphaproteobacteria</taxon>
        <taxon>Hyphomicrobiales</taxon>
        <taxon>Rhizobiaceae</taxon>
        <taxon>Liberibacter</taxon>
    </lineage>
</organism>
<dbReference type="GO" id="GO:0005886">
    <property type="term" value="C:plasma membrane"/>
    <property type="evidence" value="ECO:0007669"/>
    <property type="project" value="UniProtKB-SubCell"/>
</dbReference>
<dbReference type="Pfam" id="PF02321">
    <property type="entry name" value="OEP"/>
    <property type="match status" value="2"/>
</dbReference>
<dbReference type="EMBL" id="SEOL01000015">
    <property type="protein sequence ID" value="MBL0849424.1"/>
    <property type="molecule type" value="Genomic_DNA"/>
</dbReference>
<evidence type="ECO:0000313" key="4">
    <source>
        <dbReference type="Proteomes" id="UP000736856"/>
    </source>
</evidence>
<proteinExistence type="inferred from homology"/>
<protein>
    <submittedName>
        <fullName evidence="3">Efflux transporter outer membrane subunit</fullName>
    </submittedName>
</protein>
<dbReference type="Gene3D" id="1.20.1600.10">
    <property type="entry name" value="Outer membrane efflux proteins (OEP)"/>
    <property type="match status" value="1"/>
</dbReference>
<keyword evidence="2" id="KW-0472">Membrane</keyword>
<dbReference type="SUPFAM" id="SSF56954">
    <property type="entry name" value="Outer membrane efflux proteins (OEP)"/>
    <property type="match status" value="1"/>
</dbReference>
<dbReference type="PANTHER" id="PTHR30203">
    <property type="entry name" value="OUTER MEMBRANE CATION EFFLUX PROTEIN"/>
    <property type="match status" value="1"/>
</dbReference>
<evidence type="ECO:0000256" key="1">
    <source>
        <dbReference type="ARBA" id="ARBA00007613"/>
    </source>
</evidence>
<sequence length="458" mass="51709">MVFLRINFSILAILLSGCAAIGPEYIQPKMPQLPRHFSIGKSDRKITIDTFKWWESFNDKLLNKLVSIAFKQNLSICQATERINAARENIIATKGNLVPSLHTSISSAIMPESHKNSIAKSDCNWTLGLFGQNHRAIESALAQFDGVYAESDMAKMTMVSELIPAYIDARYFQERMYIAHKILSLYKKTLDLTEIKFSEGVISKLDLMKLQAEIHSIESEIPNLEKGFRISVHNISTILGHPPTALLTLMQKQPNSFRPNLYMNIHIGIPADLIRNRPDIRYHEKKLADCVAKIGIAKADLYPSISLSGSIALTHNNRLSPTYNHNWSFGPTLYFPIFNGGKIKANIRIAETRAREQYIAWQKTVLHAIKEVENALISINEDKKIVSSLRNQVESYQKTLSFVMIGYQEGMTPLSNVLDIERTIAQADFNLTIAQQQLVKSYVNLYIAVGSGYNSFNQ</sequence>
<keyword evidence="2" id="KW-0564">Palmitate</keyword>
<keyword evidence="2" id="KW-0449">Lipoprotein</keyword>
<dbReference type="Proteomes" id="UP000736856">
    <property type="component" value="Unassembled WGS sequence"/>
</dbReference>